<dbReference type="Pfam" id="PF00250">
    <property type="entry name" value="Forkhead"/>
    <property type="match status" value="1"/>
</dbReference>
<dbReference type="InterPro" id="IPR001766">
    <property type="entry name" value="Fork_head_dom"/>
</dbReference>
<dbReference type="SMART" id="SM00339">
    <property type="entry name" value="FH"/>
    <property type="match status" value="1"/>
</dbReference>
<organism evidence="5 6">
    <name type="scientific">Fomitopsis schrenkii</name>
    <name type="common">Brown rot fungus</name>
    <dbReference type="NCBI Taxonomy" id="2126942"/>
    <lineage>
        <taxon>Eukaryota</taxon>
        <taxon>Fungi</taxon>
        <taxon>Dikarya</taxon>
        <taxon>Basidiomycota</taxon>
        <taxon>Agaricomycotina</taxon>
        <taxon>Agaricomycetes</taxon>
        <taxon>Polyporales</taxon>
        <taxon>Fomitopsis</taxon>
    </lineage>
</organism>
<feature type="region of interest" description="Disordered" evidence="3">
    <location>
        <begin position="183"/>
        <end position="232"/>
    </location>
</feature>
<proteinExistence type="predicted"/>
<feature type="region of interest" description="Disordered" evidence="3">
    <location>
        <begin position="712"/>
        <end position="734"/>
    </location>
</feature>
<feature type="compositionally biased region" description="Basic and acidic residues" evidence="3">
    <location>
        <begin position="382"/>
        <end position="395"/>
    </location>
</feature>
<feature type="compositionally biased region" description="Low complexity" evidence="3">
    <location>
        <begin position="455"/>
        <end position="469"/>
    </location>
</feature>
<dbReference type="PROSITE" id="PS50039">
    <property type="entry name" value="FORK_HEAD_3"/>
    <property type="match status" value="1"/>
</dbReference>
<dbReference type="InParanoid" id="S8EBM5"/>
<dbReference type="STRING" id="743788.S8EBM5"/>
<name>S8EBM5_FOMSC</name>
<dbReference type="PANTHER" id="PTHR11829">
    <property type="entry name" value="FORKHEAD BOX PROTEIN"/>
    <property type="match status" value="1"/>
</dbReference>
<dbReference type="Gene3D" id="1.10.10.10">
    <property type="entry name" value="Winged helix-like DNA-binding domain superfamily/Winged helix DNA-binding domain"/>
    <property type="match status" value="1"/>
</dbReference>
<feature type="compositionally biased region" description="Pro residues" evidence="3">
    <location>
        <begin position="639"/>
        <end position="652"/>
    </location>
</feature>
<feature type="DNA-binding region" description="Fork-head" evidence="2">
    <location>
        <begin position="269"/>
        <end position="358"/>
    </location>
</feature>
<keyword evidence="2" id="KW-0539">Nucleus</keyword>
<dbReference type="eggNOG" id="KOG3563">
    <property type="taxonomic scope" value="Eukaryota"/>
</dbReference>
<evidence type="ECO:0000259" key="4">
    <source>
        <dbReference type="PROSITE" id="PS50039"/>
    </source>
</evidence>
<evidence type="ECO:0000256" key="2">
    <source>
        <dbReference type="PROSITE-ProRule" id="PRU00089"/>
    </source>
</evidence>
<dbReference type="PANTHER" id="PTHR11829:SF343">
    <property type="entry name" value="FORK-HEAD DOMAIN-CONTAINING PROTEIN"/>
    <property type="match status" value="1"/>
</dbReference>
<dbReference type="InterPro" id="IPR050211">
    <property type="entry name" value="FOX_domain-containing"/>
</dbReference>
<feature type="domain" description="Fork-head" evidence="4">
    <location>
        <begin position="269"/>
        <end position="358"/>
    </location>
</feature>
<dbReference type="InterPro" id="IPR036390">
    <property type="entry name" value="WH_DNA-bd_sf"/>
</dbReference>
<keyword evidence="1 2" id="KW-0238">DNA-binding</keyword>
<evidence type="ECO:0000256" key="3">
    <source>
        <dbReference type="SAM" id="MobiDB-lite"/>
    </source>
</evidence>
<dbReference type="GO" id="GO:0005634">
    <property type="term" value="C:nucleus"/>
    <property type="evidence" value="ECO:0007669"/>
    <property type="project" value="UniProtKB-SubCell"/>
</dbReference>
<dbReference type="OrthoDB" id="5954824at2759"/>
<dbReference type="GO" id="GO:0000981">
    <property type="term" value="F:DNA-binding transcription factor activity, RNA polymerase II-specific"/>
    <property type="evidence" value="ECO:0007669"/>
    <property type="project" value="TreeGrafter"/>
</dbReference>
<feature type="compositionally biased region" description="Low complexity" evidence="3">
    <location>
        <begin position="510"/>
        <end position="521"/>
    </location>
</feature>
<dbReference type="Proteomes" id="UP000015241">
    <property type="component" value="Unassembled WGS sequence"/>
</dbReference>
<feature type="region of interest" description="Disordered" evidence="3">
    <location>
        <begin position="455"/>
        <end position="521"/>
    </location>
</feature>
<feature type="region of interest" description="Disordered" evidence="3">
    <location>
        <begin position="44"/>
        <end position="162"/>
    </location>
</feature>
<feature type="region of interest" description="Disordered" evidence="3">
    <location>
        <begin position="577"/>
        <end position="660"/>
    </location>
</feature>
<dbReference type="GO" id="GO:0000978">
    <property type="term" value="F:RNA polymerase II cis-regulatory region sequence-specific DNA binding"/>
    <property type="evidence" value="ECO:0007669"/>
    <property type="project" value="TreeGrafter"/>
</dbReference>
<feature type="compositionally biased region" description="Polar residues" evidence="3">
    <location>
        <begin position="146"/>
        <end position="160"/>
    </location>
</feature>
<dbReference type="EMBL" id="KE504147">
    <property type="protein sequence ID" value="EPT00674.1"/>
    <property type="molecule type" value="Genomic_DNA"/>
</dbReference>
<comment type="subcellular location">
    <subcellularLocation>
        <location evidence="2">Nucleus</location>
    </subcellularLocation>
</comment>
<gene>
    <name evidence="5" type="ORF">FOMPIDRAFT_99099</name>
</gene>
<dbReference type="AlphaFoldDB" id="S8EBM5"/>
<evidence type="ECO:0000256" key="1">
    <source>
        <dbReference type="ARBA" id="ARBA00023125"/>
    </source>
</evidence>
<evidence type="ECO:0000313" key="5">
    <source>
        <dbReference type="EMBL" id="EPT00674.1"/>
    </source>
</evidence>
<evidence type="ECO:0000313" key="6">
    <source>
        <dbReference type="Proteomes" id="UP000015241"/>
    </source>
</evidence>
<dbReference type="InterPro" id="IPR036388">
    <property type="entry name" value="WH-like_DNA-bd_sf"/>
</dbReference>
<feature type="region of interest" description="Disordered" evidence="3">
    <location>
        <begin position="370"/>
        <end position="412"/>
    </location>
</feature>
<accession>S8EBM5</accession>
<reference evidence="5 6" key="1">
    <citation type="journal article" date="2012" name="Science">
        <title>The Paleozoic origin of enzymatic lignin decomposition reconstructed from 31 fungal genomes.</title>
        <authorList>
            <person name="Floudas D."/>
            <person name="Binder M."/>
            <person name="Riley R."/>
            <person name="Barry K."/>
            <person name="Blanchette R.A."/>
            <person name="Henrissat B."/>
            <person name="Martinez A.T."/>
            <person name="Otillar R."/>
            <person name="Spatafora J.W."/>
            <person name="Yadav J.S."/>
            <person name="Aerts A."/>
            <person name="Benoit I."/>
            <person name="Boyd A."/>
            <person name="Carlson A."/>
            <person name="Copeland A."/>
            <person name="Coutinho P.M."/>
            <person name="de Vries R.P."/>
            <person name="Ferreira P."/>
            <person name="Findley K."/>
            <person name="Foster B."/>
            <person name="Gaskell J."/>
            <person name="Glotzer D."/>
            <person name="Gorecki P."/>
            <person name="Heitman J."/>
            <person name="Hesse C."/>
            <person name="Hori C."/>
            <person name="Igarashi K."/>
            <person name="Jurgens J.A."/>
            <person name="Kallen N."/>
            <person name="Kersten P."/>
            <person name="Kohler A."/>
            <person name="Kuees U."/>
            <person name="Kumar T.K.A."/>
            <person name="Kuo A."/>
            <person name="LaButti K."/>
            <person name="Larrondo L.F."/>
            <person name="Lindquist E."/>
            <person name="Ling A."/>
            <person name="Lombard V."/>
            <person name="Lucas S."/>
            <person name="Lundell T."/>
            <person name="Martin R."/>
            <person name="McLaughlin D.J."/>
            <person name="Morgenstern I."/>
            <person name="Morin E."/>
            <person name="Murat C."/>
            <person name="Nagy L.G."/>
            <person name="Nolan M."/>
            <person name="Ohm R.A."/>
            <person name="Patyshakuliyeva A."/>
            <person name="Rokas A."/>
            <person name="Ruiz-Duenas F.J."/>
            <person name="Sabat G."/>
            <person name="Salamov A."/>
            <person name="Samejima M."/>
            <person name="Schmutz J."/>
            <person name="Slot J.C."/>
            <person name="St John F."/>
            <person name="Stenlid J."/>
            <person name="Sun H."/>
            <person name="Sun S."/>
            <person name="Syed K."/>
            <person name="Tsang A."/>
            <person name="Wiebenga A."/>
            <person name="Young D."/>
            <person name="Pisabarro A."/>
            <person name="Eastwood D.C."/>
            <person name="Martin F."/>
            <person name="Cullen D."/>
            <person name="Grigoriev I.V."/>
            <person name="Hibbett D.S."/>
        </authorList>
    </citation>
    <scope>NUCLEOTIDE SEQUENCE</scope>
    <source>
        <strain evidence="6">FP-58527</strain>
    </source>
</reference>
<dbReference type="HOGENOM" id="CLU_341631_0_0_1"/>
<dbReference type="SUPFAM" id="SSF46785">
    <property type="entry name" value="Winged helix' DNA-binding domain"/>
    <property type="match status" value="1"/>
</dbReference>
<sequence>MAAFMAGGRPPSPVDEILKNMNLTREDLARHSEQMRLFLTGGADCASSSTFAPPPLPPPKRTSRSRKALSRPVSRSDSLVNTLARAASPSPSRVHVKPEPIEDTLPTRTLGTMELVLERKRIQSKERRSSNARSRDQRRAPEIDVSTPSTDISSQGTPQTPHHFRHYSERVLTDAFASRTALPSFDASDPRTPRAPSRAPGSSRTGTPAGRTIYSRGLTPHRPSSPGSSPTRVVNMVSSPGPMRSSPTPQAKETKLPYVLPPGPYSEEKPDCAYAGLIGQAILSSPEHRLTLQDIYEWITTVYPYYKRGEQTWMNSVRHCLSTMVVFRKVPRIRNEGKSLWAIFDEDVSAFANGTFKKSLCADMVKIEKEKQAKRGPRKRAAAGDDTRETKRLKGEPSASDEGAHTIAPHPMLPPYFPPFHANPHHQPYYQTYVPQAIPAEVVFPPLPPNMGLARSASRAMSARPESAAGSSAPRPDSAATEVSLPRGRDRSPKHLSSSSSVPALTPNCSSSSSPPLSSHASLVEDGLYSSSPAMAPAVVEIAESDDDSDMEASWLQTGPPIHALAPSALLLKPADFNSSSRSKTKQRDARQRYQALSARPAPESPTLGYGHLLGRPRAARARESSTPPPEDVGLFPLPSTPPNRPCTPPPKQRVTSGSVKLSPTLTPISHAGLHMSPSPSLVHYKSHLDPPPPATMHFPQAPLLNVPGASHMTPPRSSGSVGAHTPLRKTSGPPDLYFNYSPSAPVTPQRLTYPSFDSPWRTPSRSSYDVHATSSMIDDELHRQSMKDISPSLLGLSGRPRGLWDSPLGQLGASPSIDRFWG</sequence>
<feature type="compositionally biased region" description="Basic and acidic residues" evidence="3">
    <location>
        <begin position="116"/>
        <end position="142"/>
    </location>
</feature>
<dbReference type="PRINTS" id="PR00053">
    <property type="entry name" value="FORKHEAD"/>
</dbReference>
<protein>
    <recommendedName>
        <fullName evidence="4">Fork-head domain-containing protein</fullName>
    </recommendedName>
</protein>
<keyword evidence="6" id="KW-1185">Reference proteome</keyword>